<feature type="compositionally biased region" description="Polar residues" evidence="1">
    <location>
        <begin position="16"/>
        <end position="33"/>
    </location>
</feature>
<dbReference type="AlphaFoldDB" id="A0A0K2RWU4"/>
<sequence>MTQSGTYREQAVEQAGKNSSEQSSAGSRGGTATLNRAGTRLHKRNSAEQLEPATVAQLLNAYRQQNLGTLLSVLTQRPAEFARQLGRLCRVFPEHVHAIAQAFGAVGRALPIDELVRLHNRYSNAARGVGEYLSLDNSGVAHLVQSPALSREGAGHLLMAVELCLAGRMRGLTIAMPSTEAFTPAEQAPSLGSCNPALDGALNAFEPAGWEPFPLESSEVLLATGVRDVPDGYELSLWLLDDDYRCRARIERGAPQVCVASFYDEEVITRTVEETGSGEAGLVENYRVEEYAELDFLNAMDRQVRYVAVTAAVGEPLLSVLNEKSAVPNSIPDPAAFANGVGTSRFEGNALPDIRTAAVVGKGLRTVNHRGMLPVLGVPNRTVCAVIDLYKQRICVPGVGIPRGLSVEDEERTMQLILSALNGYLPLTNRGLMSLAGATVEVR</sequence>
<evidence type="ECO:0000313" key="4">
    <source>
        <dbReference type="Proteomes" id="UP000066203"/>
    </source>
</evidence>
<evidence type="ECO:0000256" key="1">
    <source>
        <dbReference type="SAM" id="MobiDB-lite"/>
    </source>
</evidence>
<evidence type="ECO:0000313" key="3">
    <source>
        <dbReference type="EMBL" id="BAS21004.1"/>
    </source>
</evidence>
<reference evidence="4" key="2">
    <citation type="submission" date="2015-08" db="EMBL/GenBank/DDBJ databases">
        <title>Complete genome sequence of Rothia mucilaginosa strain NUM-Rm6536.</title>
        <authorList>
            <person name="Nambu T."/>
        </authorList>
    </citation>
    <scope>NUCLEOTIDE SEQUENCE [LARGE SCALE GENOMIC DNA]</scope>
    <source>
        <strain evidence="4">NUM-Rm6536</strain>
    </source>
</reference>
<gene>
    <name evidence="2" type="ORF">RM6536_0003</name>
    <name evidence="3" type="ORF">RM6536_1757</name>
</gene>
<name>A0A0K2RWU4_9MICC</name>
<proteinExistence type="predicted"/>
<dbReference type="EMBL" id="AP014938">
    <property type="protein sequence ID" value="BAS21004.1"/>
    <property type="molecule type" value="Genomic_DNA"/>
</dbReference>
<evidence type="ECO:0000313" key="2">
    <source>
        <dbReference type="EMBL" id="BAS19250.1"/>
    </source>
</evidence>
<evidence type="ECO:0008006" key="5">
    <source>
        <dbReference type="Google" id="ProtNLM"/>
    </source>
</evidence>
<dbReference type="PATRIC" id="fig|43675.28.peg.1798"/>
<dbReference type="Proteomes" id="UP000066203">
    <property type="component" value="Chromosome"/>
</dbReference>
<dbReference type="EMBL" id="AP014938">
    <property type="protein sequence ID" value="BAS19250.1"/>
    <property type="molecule type" value="Genomic_DNA"/>
</dbReference>
<protein>
    <recommendedName>
        <fullName evidence="5">2-oxoglutarate dehydrogenase</fullName>
    </recommendedName>
</protein>
<dbReference type="RefSeq" id="WP_060823532.1">
    <property type="nucleotide sequence ID" value="NZ_AP014938.1"/>
</dbReference>
<feature type="region of interest" description="Disordered" evidence="1">
    <location>
        <begin position="1"/>
        <end position="33"/>
    </location>
</feature>
<organism evidence="2">
    <name type="scientific">Rothia mucilaginosa</name>
    <dbReference type="NCBI Taxonomy" id="43675"/>
    <lineage>
        <taxon>Bacteria</taxon>
        <taxon>Bacillati</taxon>
        <taxon>Actinomycetota</taxon>
        <taxon>Actinomycetes</taxon>
        <taxon>Micrococcales</taxon>
        <taxon>Micrococcaceae</taxon>
        <taxon>Rothia</taxon>
    </lineage>
</organism>
<reference evidence="2" key="1">
    <citation type="submission" date="2015-08" db="EMBL/GenBank/DDBJ databases">
        <title>Complete DNA Sequence of Pseudomonas syringae pv. actinidiae, the Causal Agent of Kiwifruit Canker Disease.</title>
        <authorList>
            <person name="Rikkerink E.H.A."/>
            <person name="Fineran P.C."/>
        </authorList>
    </citation>
    <scope>NUCLEOTIDE SEQUENCE</scope>
    <source>
        <strain evidence="2">NUM-Rm6536</strain>
    </source>
</reference>
<accession>A0A0K2RWU4</accession>